<comment type="caution">
    <text evidence="2">The sequence shown here is derived from an EMBL/GenBank/DDBJ whole genome shotgun (WGS) entry which is preliminary data.</text>
</comment>
<evidence type="ECO:0000313" key="2">
    <source>
        <dbReference type="EMBL" id="MDV7010786.1"/>
    </source>
</evidence>
<dbReference type="SUPFAM" id="SSF52833">
    <property type="entry name" value="Thioredoxin-like"/>
    <property type="match status" value="1"/>
</dbReference>
<organism evidence="2 3">
    <name type="scientific">Mycobacterium intracellulare</name>
    <dbReference type="NCBI Taxonomy" id="1767"/>
    <lineage>
        <taxon>Bacteria</taxon>
        <taxon>Bacillati</taxon>
        <taxon>Actinomycetota</taxon>
        <taxon>Actinomycetes</taxon>
        <taxon>Mycobacteriales</taxon>
        <taxon>Mycobacteriaceae</taxon>
        <taxon>Mycobacterium</taxon>
        <taxon>Mycobacterium avium complex (MAC)</taxon>
    </lineage>
</organism>
<name>A0AAE4R7D6_MYCIT</name>
<dbReference type="EMBL" id="JAWLLD010000001">
    <property type="protein sequence ID" value="MDV7010786.1"/>
    <property type="molecule type" value="Genomic_DNA"/>
</dbReference>
<feature type="domain" description="Glutaredoxin" evidence="1">
    <location>
        <begin position="3"/>
        <end position="58"/>
    </location>
</feature>
<evidence type="ECO:0000259" key="1">
    <source>
        <dbReference type="Pfam" id="PF00462"/>
    </source>
</evidence>
<evidence type="ECO:0000313" key="3">
    <source>
        <dbReference type="Proteomes" id="UP001187143"/>
    </source>
</evidence>
<dbReference type="AlphaFoldDB" id="A0AAE4R7D6"/>
<sequence>MKVTVYSQPGCRPCKRIMDQLSAFGVPFEVVDISLPEFSDAKTYVAEVLGAKSTPVVVSDVYEPIIGYQPDQIKQLVAALTTNE</sequence>
<reference evidence="2" key="1">
    <citation type="submission" date="2023-10" db="EMBL/GenBank/DDBJ databases">
        <title>Characterization and genome sequence of Mycobacterium intracellulare ABSURDO, a novel pathogenic isolate with three colony morphotypes that vary in growth and acid-fastness.</title>
        <authorList>
            <person name="Jude B.A."/>
            <person name="Robinson R.T."/>
        </authorList>
    </citation>
    <scope>NUCLEOTIDE SEQUENCE</scope>
    <source>
        <strain evidence="2">ABSURDO Component B</strain>
    </source>
</reference>
<dbReference type="InterPro" id="IPR036249">
    <property type="entry name" value="Thioredoxin-like_sf"/>
</dbReference>
<proteinExistence type="predicted"/>
<dbReference type="Pfam" id="PF00462">
    <property type="entry name" value="Glutaredoxin"/>
    <property type="match status" value="1"/>
</dbReference>
<dbReference type="Proteomes" id="UP001187143">
    <property type="component" value="Unassembled WGS sequence"/>
</dbReference>
<dbReference type="InterPro" id="IPR002109">
    <property type="entry name" value="Glutaredoxin"/>
</dbReference>
<dbReference type="RefSeq" id="WP_317727095.1">
    <property type="nucleotide sequence ID" value="NZ_JAWLLC010000002.1"/>
</dbReference>
<gene>
    <name evidence="2" type="ORF">R4F53_00495</name>
</gene>
<protein>
    <submittedName>
        <fullName evidence="2">Glutaredoxin domain-containing protein</fullName>
    </submittedName>
</protein>
<dbReference type="CDD" id="cd02976">
    <property type="entry name" value="NrdH"/>
    <property type="match status" value="1"/>
</dbReference>
<dbReference type="Gene3D" id="3.40.30.10">
    <property type="entry name" value="Glutaredoxin"/>
    <property type="match status" value="1"/>
</dbReference>
<dbReference type="PROSITE" id="PS51354">
    <property type="entry name" value="GLUTAREDOXIN_2"/>
    <property type="match status" value="1"/>
</dbReference>
<accession>A0AAE4R7D6</accession>